<feature type="binding site" evidence="13">
    <location>
        <position position="105"/>
    </location>
    <ligand>
        <name>Zn(2+)</name>
        <dbReference type="ChEBI" id="CHEBI:29105"/>
    </ligand>
</feature>
<evidence type="ECO:0000256" key="2">
    <source>
        <dbReference type="ARBA" id="ARBA00022490"/>
    </source>
</evidence>
<evidence type="ECO:0000256" key="12">
    <source>
        <dbReference type="PIRSR" id="PIRSR004682-3"/>
    </source>
</evidence>
<feature type="binding site" evidence="13">
    <location>
        <position position="11"/>
    </location>
    <ligand>
        <name>Mg(2+)</name>
        <dbReference type="ChEBI" id="CHEBI:18420"/>
    </ligand>
</feature>
<feature type="active site" description="Nucleophile" evidence="10">
    <location>
        <position position="9"/>
    </location>
</feature>
<keyword evidence="3 13" id="KW-0479">Metal-binding</keyword>
<evidence type="ECO:0000313" key="14">
    <source>
        <dbReference type="EMBL" id="PPE73649.1"/>
    </source>
</evidence>
<comment type="cofactor">
    <cofactor evidence="13">
        <name>Mg(2+)</name>
        <dbReference type="ChEBI" id="CHEBI:18420"/>
    </cofactor>
</comment>
<organism evidence="14 15">
    <name type="scientific">Solimonas fluminis</name>
    <dbReference type="NCBI Taxonomy" id="2086571"/>
    <lineage>
        <taxon>Bacteria</taxon>
        <taxon>Pseudomonadati</taxon>
        <taxon>Pseudomonadota</taxon>
        <taxon>Gammaproteobacteria</taxon>
        <taxon>Nevskiales</taxon>
        <taxon>Nevskiaceae</taxon>
        <taxon>Solimonas</taxon>
    </lineage>
</organism>
<feature type="active site" description="Nucleophile" evidence="10">
    <location>
        <position position="11"/>
    </location>
</feature>
<feature type="binding site" evidence="13">
    <location>
        <position position="107"/>
    </location>
    <ligand>
        <name>Zn(2+)</name>
        <dbReference type="ChEBI" id="CHEBI:29105"/>
    </ligand>
</feature>
<evidence type="ECO:0000256" key="6">
    <source>
        <dbReference type="ARBA" id="ARBA00023277"/>
    </source>
</evidence>
<dbReference type="InterPro" id="IPR006439">
    <property type="entry name" value="HAD-SF_hydro_IA"/>
</dbReference>
<dbReference type="PANTHER" id="PTHR42891:SF1">
    <property type="entry name" value="D-GLYCERO-BETA-D-MANNO-HEPTOSE-1,7-BISPHOSPHATE 7-PHOSPHATASE"/>
    <property type="match status" value="1"/>
</dbReference>
<dbReference type="InterPro" id="IPR023214">
    <property type="entry name" value="HAD_sf"/>
</dbReference>
<dbReference type="AlphaFoldDB" id="A0A2S5TF98"/>
<feature type="site" description="Contributes to substrate recognition" evidence="12">
    <location>
        <position position="108"/>
    </location>
</feature>
<keyword evidence="5 13" id="KW-0862">Zinc</keyword>
<dbReference type="Proteomes" id="UP000238220">
    <property type="component" value="Unassembled WGS sequence"/>
</dbReference>
<reference evidence="14 15" key="1">
    <citation type="submission" date="2018-02" db="EMBL/GenBank/DDBJ databases">
        <title>Genome sequencing of Solimonas sp. HR-BB.</title>
        <authorList>
            <person name="Lee Y."/>
            <person name="Jeon C.O."/>
        </authorList>
    </citation>
    <scope>NUCLEOTIDE SEQUENCE [LARGE SCALE GENOMIC DNA]</scope>
    <source>
        <strain evidence="14 15">HR-BB</strain>
    </source>
</reference>
<dbReference type="InterPro" id="IPR004446">
    <property type="entry name" value="Heptose_bisP_phosphatase"/>
</dbReference>
<comment type="caution">
    <text evidence="14">The sequence shown here is derived from an EMBL/GenBank/DDBJ whole genome shotgun (WGS) entry which is preliminary data.</text>
</comment>
<dbReference type="FunFam" id="3.40.50.1000:FF:000037">
    <property type="entry name" value="D,D-heptose 1,7-bisphosphate phosphatase"/>
    <property type="match status" value="1"/>
</dbReference>
<keyword evidence="4 9" id="KW-0378">Hydrolase</keyword>
<evidence type="ECO:0000256" key="11">
    <source>
        <dbReference type="PIRSR" id="PIRSR004682-2"/>
    </source>
</evidence>
<dbReference type="GO" id="GO:0005737">
    <property type="term" value="C:cytoplasm"/>
    <property type="evidence" value="ECO:0007669"/>
    <property type="project" value="UniProtKB-SubCell"/>
</dbReference>
<keyword evidence="6 9" id="KW-0119">Carbohydrate metabolism</keyword>
<dbReference type="EC" id="3.1.3.-" evidence="9"/>
<dbReference type="InterPro" id="IPR006543">
    <property type="entry name" value="Histidinol-phos"/>
</dbReference>
<keyword evidence="13" id="KW-0460">Magnesium</keyword>
<dbReference type="NCBIfam" id="TIGR01662">
    <property type="entry name" value="HAD-SF-IIIA"/>
    <property type="match status" value="1"/>
</dbReference>
<dbReference type="GO" id="GO:0005975">
    <property type="term" value="P:carbohydrate metabolic process"/>
    <property type="evidence" value="ECO:0007669"/>
    <property type="project" value="InterPro"/>
</dbReference>
<dbReference type="GO" id="GO:0046872">
    <property type="term" value="F:metal ion binding"/>
    <property type="evidence" value="ECO:0007669"/>
    <property type="project" value="UniProtKB-KW"/>
</dbReference>
<evidence type="ECO:0000256" key="1">
    <source>
        <dbReference type="ARBA" id="ARBA00004496"/>
    </source>
</evidence>
<evidence type="ECO:0000256" key="4">
    <source>
        <dbReference type="ARBA" id="ARBA00022801"/>
    </source>
</evidence>
<feature type="site" description="Stabilizes the phosphoryl group" evidence="12">
    <location>
        <position position="51"/>
    </location>
</feature>
<comment type="subcellular location">
    <subcellularLocation>
        <location evidence="1 9">Cytoplasm</location>
    </subcellularLocation>
</comment>
<dbReference type="SUPFAM" id="SSF56784">
    <property type="entry name" value="HAD-like"/>
    <property type="match status" value="1"/>
</dbReference>
<feature type="binding site" evidence="11">
    <location>
        <begin position="51"/>
        <end position="54"/>
    </location>
    <ligand>
        <name>substrate</name>
    </ligand>
</feature>
<dbReference type="NCBIfam" id="TIGR01549">
    <property type="entry name" value="HAD-SF-IA-v1"/>
    <property type="match status" value="1"/>
</dbReference>
<dbReference type="NCBIfam" id="TIGR00213">
    <property type="entry name" value="GmhB_yaeD"/>
    <property type="match status" value="1"/>
</dbReference>
<dbReference type="EMBL" id="PSNW01000006">
    <property type="protein sequence ID" value="PPE73649.1"/>
    <property type="molecule type" value="Genomic_DNA"/>
</dbReference>
<sequence length="179" mass="19087">MPLKAAFLDRDGVVNVDKGYVYRWEDFEFLPGAVGAMRRLSAAGYALVIVTNQSGIARGMYTEPQYEQLTARLQQALEADGVRLAAVYHCPHLPGGKVAAYARDCDCRKPAPGMLRRAQQDLGIDMAASLMVGDKPSDIEAARAAGVGRAYLVGDARAPADGRFDSLAGCVDALLAEPA</sequence>
<feature type="binding site" evidence="13">
    <location>
        <position position="9"/>
    </location>
    <ligand>
        <name>Mg(2+)</name>
        <dbReference type="ChEBI" id="CHEBI:18420"/>
    </ligand>
</feature>
<dbReference type="Gene3D" id="3.40.50.1000">
    <property type="entry name" value="HAD superfamily/HAD-like"/>
    <property type="match status" value="1"/>
</dbReference>
<evidence type="ECO:0000256" key="5">
    <source>
        <dbReference type="ARBA" id="ARBA00022833"/>
    </source>
</evidence>
<dbReference type="InterPro" id="IPR036412">
    <property type="entry name" value="HAD-like_sf"/>
</dbReference>
<feature type="binding site" evidence="11">
    <location>
        <begin position="17"/>
        <end position="20"/>
    </location>
    <ligand>
        <name>substrate</name>
    </ligand>
</feature>
<feature type="binding site" evidence="11">
    <location>
        <begin position="9"/>
        <end position="11"/>
    </location>
    <ligand>
        <name>substrate</name>
    </ligand>
</feature>
<dbReference type="PANTHER" id="PTHR42891">
    <property type="entry name" value="D-GLYCERO-BETA-D-MANNO-HEPTOSE-1,7-BISPHOSPHATE 7-PHOSPHATASE"/>
    <property type="match status" value="1"/>
</dbReference>
<feature type="binding site" evidence="13">
    <location>
        <position position="135"/>
    </location>
    <ligand>
        <name>Mg(2+)</name>
        <dbReference type="ChEBI" id="CHEBI:18420"/>
    </ligand>
</feature>
<name>A0A2S5TF98_9GAMM</name>
<comment type="similarity">
    <text evidence="8 9">Belongs to the gmhB family.</text>
</comment>
<dbReference type="CDD" id="cd07503">
    <property type="entry name" value="HAD_HisB-N"/>
    <property type="match status" value="1"/>
</dbReference>
<feature type="binding site" evidence="13">
    <location>
        <position position="134"/>
    </location>
    <ligand>
        <name>Mg(2+)</name>
        <dbReference type="ChEBI" id="CHEBI:18420"/>
    </ligand>
</feature>
<keyword evidence="2 9" id="KW-0963">Cytoplasm</keyword>
<dbReference type="NCBIfam" id="TIGR01656">
    <property type="entry name" value="Histidinol-ppas"/>
    <property type="match status" value="1"/>
</dbReference>
<feature type="binding site" evidence="11">
    <location>
        <begin position="108"/>
        <end position="109"/>
    </location>
    <ligand>
        <name>substrate</name>
    </ligand>
</feature>
<evidence type="ECO:0000256" key="3">
    <source>
        <dbReference type="ARBA" id="ARBA00022723"/>
    </source>
</evidence>
<proteinExistence type="inferred from homology"/>
<dbReference type="NCBIfam" id="NF006506">
    <property type="entry name" value="PRK08942.1"/>
    <property type="match status" value="1"/>
</dbReference>
<evidence type="ECO:0000256" key="13">
    <source>
        <dbReference type="PIRSR" id="PIRSR004682-4"/>
    </source>
</evidence>
<feature type="binding site" evidence="11">
    <location>
        <position position="135"/>
    </location>
    <ligand>
        <name>substrate</name>
    </ligand>
</feature>
<evidence type="ECO:0000313" key="15">
    <source>
        <dbReference type="Proteomes" id="UP000238220"/>
    </source>
</evidence>
<accession>A0A2S5TF98</accession>
<comment type="cofactor">
    <cofactor evidence="13">
        <name>Zn(2+)</name>
        <dbReference type="ChEBI" id="CHEBI:29105"/>
    </cofactor>
</comment>
<evidence type="ECO:0000256" key="9">
    <source>
        <dbReference type="PIRNR" id="PIRNR004682"/>
    </source>
</evidence>
<protein>
    <recommendedName>
        <fullName evidence="7 9">D,D-heptose 1,7-bisphosphate phosphatase</fullName>
        <ecNumber evidence="9">3.1.3.-</ecNumber>
    </recommendedName>
</protein>
<dbReference type="OrthoDB" id="9788272at2"/>
<evidence type="ECO:0000256" key="8">
    <source>
        <dbReference type="ARBA" id="ARBA00061616"/>
    </source>
</evidence>
<dbReference type="GO" id="GO:0016791">
    <property type="term" value="F:phosphatase activity"/>
    <property type="evidence" value="ECO:0007669"/>
    <property type="project" value="InterPro"/>
</dbReference>
<dbReference type="InterPro" id="IPR006549">
    <property type="entry name" value="HAD-SF_hydro_IIIA"/>
</dbReference>
<dbReference type="PIRSF" id="PIRSF004682">
    <property type="entry name" value="GmhB"/>
    <property type="match status" value="1"/>
</dbReference>
<gene>
    <name evidence="14" type="ORF">C3942_12705</name>
</gene>
<feature type="binding site" evidence="13">
    <location>
        <position position="90"/>
    </location>
    <ligand>
        <name>Zn(2+)</name>
        <dbReference type="ChEBI" id="CHEBI:29105"/>
    </ligand>
</feature>
<feature type="site" description="Stabilizes the phosphoryl group" evidence="12">
    <location>
        <position position="109"/>
    </location>
</feature>
<feature type="binding site" evidence="13">
    <location>
        <position position="92"/>
    </location>
    <ligand>
        <name>Zn(2+)</name>
        <dbReference type="ChEBI" id="CHEBI:29105"/>
    </ligand>
</feature>
<dbReference type="Pfam" id="PF13242">
    <property type="entry name" value="Hydrolase_like"/>
    <property type="match status" value="1"/>
</dbReference>
<evidence type="ECO:0000256" key="10">
    <source>
        <dbReference type="PIRSR" id="PIRSR004682-1"/>
    </source>
</evidence>
<evidence type="ECO:0000256" key="7">
    <source>
        <dbReference type="ARBA" id="ARBA00031828"/>
    </source>
</evidence>
<keyword evidence="15" id="KW-1185">Reference proteome</keyword>